<dbReference type="PROSITE" id="PS50853">
    <property type="entry name" value="FN3"/>
    <property type="match status" value="2"/>
</dbReference>
<dbReference type="SMART" id="SM00060">
    <property type="entry name" value="FN3"/>
    <property type="match status" value="3"/>
</dbReference>
<feature type="domain" description="Ig-like" evidence="13">
    <location>
        <begin position="705"/>
        <end position="798"/>
    </location>
</feature>
<dbReference type="InterPro" id="IPR013098">
    <property type="entry name" value="Ig_I-set"/>
</dbReference>
<feature type="domain" description="Ig-like" evidence="13">
    <location>
        <begin position="422"/>
        <end position="515"/>
    </location>
</feature>
<feature type="coiled-coil region" evidence="10">
    <location>
        <begin position="1464"/>
        <end position="1491"/>
    </location>
</feature>
<dbReference type="FunFam" id="2.60.40.10:FF:000104">
    <property type="entry name" value="Down syndrome cell adhesion molecule b"/>
    <property type="match status" value="1"/>
</dbReference>
<dbReference type="InterPro" id="IPR013783">
    <property type="entry name" value="Ig-like_fold"/>
</dbReference>
<keyword evidence="9" id="KW-0393">Immunoglobulin domain</keyword>
<gene>
    <name evidence="15" type="ORF">LSTR_LSTR000834</name>
</gene>
<feature type="domain" description="Fibronectin type-III" evidence="14">
    <location>
        <begin position="898"/>
        <end position="990"/>
    </location>
</feature>
<feature type="domain" description="Ig-like" evidence="13">
    <location>
        <begin position="123"/>
        <end position="217"/>
    </location>
</feature>
<evidence type="ECO:0000256" key="9">
    <source>
        <dbReference type="ARBA" id="ARBA00023319"/>
    </source>
</evidence>
<dbReference type="InterPro" id="IPR036116">
    <property type="entry name" value="FN3_sf"/>
</dbReference>
<dbReference type="EMBL" id="QKKF02035457">
    <property type="protein sequence ID" value="RZF32964.1"/>
    <property type="molecule type" value="Genomic_DNA"/>
</dbReference>
<feature type="domain" description="Ig-like" evidence="13">
    <location>
        <begin position="519"/>
        <end position="606"/>
    </location>
</feature>
<evidence type="ECO:0000256" key="6">
    <source>
        <dbReference type="ARBA" id="ARBA00022989"/>
    </source>
</evidence>
<feature type="region of interest" description="Disordered" evidence="11">
    <location>
        <begin position="835"/>
        <end position="856"/>
    </location>
</feature>
<dbReference type="FunFam" id="2.60.40.10:FF:000028">
    <property type="entry name" value="Neuronal cell adhesion molecule"/>
    <property type="match status" value="1"/>
</dbReference>
<evidence type="ECO:0000313" key="16">
    <source>
        <dbReference type="Proteomes" id="UP000291343"/>
    </source>
</evidence>
<keyword evidence="6 12" id="KW-1133">Transmembrane helix</keyword>
<feature type="compositionally biased region" description="Basic residues" evidence="11">
    <location>
        <begin position="1367"/>
        <end position="1379"/>
    </location>
</feature>
<evidence type="ECO:0000256" key="10">
    <source>
        <dbReference type="SAM" id="Coils"/>
    </source>
</evidence>
<dbReference type="STRING" id="195883.A0A482WHI1"/>
<comment type="subcellular location">
    <subcellularLocation>
        <location evidence="1">Membrane</location>
        <topology evidence="1">Single-pass type I membrane protein</topology>
    </subcellularLocation>
</comment>
<dbReference type="Pfam" id="PF07679">
    <property type="entry name" value="I-set"/>
    <property type="match status" value="2"/>
</dbReference>
<reference evidence="15 16" key="1">
    <citation type="journal article" date="2017" name="Gigascience">
        <title>Genome sequence of the small brown planthopper, Laodelphax striatellus.</title>
        <authorList>
            <person name="Zhu J."/>
            <person name="Jiang F."/>
            <person name="Wang X."/>
            <person name="Yang P."/>
            <person name="Bao Y."/>
            <person name="Zhao W."/>
            <person name="Wang W."/>
            <person name="Lu H."/>
            <person name="Wang Q."/>
            <person name="Cui N."/>
            <person name="Li J."/>
            <person name="Chen X."/>
            <person name="Luo L."/>
            <person name="Yu J."/>
            <person name="Kang L."/>
            <person name="Cui F."/>
        </authorList>
    </citation>
    <scope>NUCLEOTIDE SEQUENCE [LARGE SCALE GENOMIC DNA]</scope>
    <source>
        <strain evidence="15">Lst14</strain>
    </source>
</reference>
<feature type="compositionally biased region" description="Polar residues" evidence="11">
    <location>
        <begin position="1389"/>
        <end position="1409"/>
    </location>
</feature>
<comment type="caution">
    <text evidence="15">The sequence shown here is derived from an EMBL/GenBank/DDBJ whole genome shotgun (WGS) entry which is preliminary data.</text>
</comment>
<feature type="domain" description="Ig-like" evidence="13">
    <location>
        <begin position="327"/>
        <end position="416"/>
    </location>
</feature>
<dbReference type="SMART" id="SM00406">
    <property type="entry name" value="IGv"/>
    <property type="match status" value="1"/>
</dbReference>
<dbReference type="FunFam" id="2.60.40.10:FF:000017">
    <property type="entry name" value="Down syndrome cell adhesion molecule b"/>
    <property type="match status" value="1"/>
</dbReference>
<dbReference type="InterPro" id="IPR007110">
    <property type="entry name" value="Ig-like_dom"/>
</dbReference>
<evidence type="ECO:0000256" key="8">
    <source>
        <dbReference type="ARBA" id="ARBA00023157"/>
    </source>
</evidence>
<evidence type="ECO:0000256" key="12">
    <source>
        <dbReference type="SAM" id="Phobius"/>
    </source>
</evidence>
<dbReference type="CDD" id="cd00063">
    <property type="entry name" value="FN3"/>
    <property type="match status" value="3"/>
</dbReference>
<dbReference type="SUPFAM" id="SSF48726">
    <property type="entry name" value="Immunoglobulin"/>
    <property type="match status" value="9"/>
</dbReference>
<evidence type="ECO:0000256" key="2">
    <source>
        <dbReference type="ARBA" id="ARBA00022692"/>
    </source>
</evidence>
<evidence type="ECO:0008006" key="17">
    <source>
        <dbReference type="Google" id="ProtNLM"/>
    </source>
</evidence>
<evidence type="ECO:0000256" key="1">
    <source>
        <dbReference type="ARBA" id="ARBA00004479"/>
    </source>
</evidence>
<dbReference type="PANTHER" id="PTHR44170">
    <property type="entry name" value="PROTEIN SIDEKICK"/>
    <property type="match status" value="1"/>
</dbReference>
<feature type="compositionally biased region" description="Polar residues" evidence="11">
    <location>
        <begin position="1244"/>
        <end position="1255"/>
    </location>
</feature>
<feature type="domain" description="Fibronectin type-III" evidence="14">
    <location>
        <begin position="995"/>
        <end position="1090"/>
    </location>
</feature>
<keyword evidence="4" id="KW-0677">Repeat</keyword>
<keyword evidence="16" id="KW-1185">Reference proteome</keyword>
<protein>
    <recommendedName>
        <fullName evidence="17">Down syndrome cell adhesion molecule-like protein Dscam2</fullName>
    </recommendedName>
</protein>
<dbReference type="InterPro" id="IPR036179">
    <property type="entry name" value="Ig-like_dom_sf"/>
</dbReference>
<dbReference type="Pfam" id="PF00041">
    <property type="entry name" value="fn3"/>
    <property type="match status" value="3"/>
</dbReference>
<evidence type="ECO:0000259" key="14">
    <source>
        <dbReference type="PROSITE" id="PS50853"/>
    </source>
</evidence>
<evidence type="ECO:0000256" key="4">
    <source>
        <dbReference type="ARBA" id="ARBA00022737"/>
    </source>
</evidence>
<dbReference type="OrthoDB" id="5969272at2759"/>
<dbReference type="InterPro" id="IPR003598">
    <property type="entry name" value="Ig_sub2"/>
</dbReference>
<dbReference type="InParanoid" id="A0A482WHI1"/>
<dbReference type="InterPro" id="IPR013106">
    <property type="entry name" value="Ig_V-set"/>
</dbReference>
<dbReference type="SMART" id="SM00408">
    <property type="entry name" value="IGc2"/>
    <property type="match status" value="9"/>
</dbReference>
<dbReference type="GO" id="GO:0098609">
    <property type="term" value="P:cell-cell adhesion"/>
    <property type="evidence" value="ECO:0007669"/>
    <property type="project" value="TreeGrafter"/>
</dbReference>
<organism evidence="15 16">
    <name type="scientific">Laodelphax striatellus</name>
    <name type="common">Small brown planthopper</name>
    <name type="synonym">Delphax striatella</name>
    <dbReference type="NCBI Taxonomy" id="195883"/>
    <lineage>
        <taxon>Eukaryota</taxon>
        <taxon>Metazoa</taxon>
        <taxon>Ecdysozoa</taxon>
        <taxon>Arthropoda</taxon>
        <taxon>Hexapoda</taxon>
        <taxon>Insecta</taxon>
        <taxon>Pterygota</taxon>
        <taxon>Neoptera</taxon>
        <taxon>Paraneoptera</taxon>
        <taxon>Hemiptera</taxon>
        <taxon>Auchenorrhyncha</taxon>
        <taxon>Fulgoroidea</taxon>
        <taxon>Delphacidae</taxon>
        <taxon>Criomorphinae</taxon>
        <taxon>Laodelphax</taxon>
    </lineage>
</organism>
<evidence type="ECO:0000313" key="15">
    <source>
        <dbReference type="EMBL" id="RZF32964.1"/>
    </source>
</evidence>
<keyword evidence="3" id="KW-0732">Signal</keyword>
<feature type="domain" description="Ig-like" evidence="13">
    <location>
        <begin position="611"/>
        <end position="700"/>
    </location>
</feature>
<evidence type="ECO:0000256" key="3">
    <source>
        <dbReference type="ARBA" id="ARBA00022729"/>
    </source>
</evidence>
<dbReference type="InterPro" id="IPR003599">
    <property type="entry name" value="Ig_sub"/>
</dbReference>
<accession>A0A482WHI1</accession>
<dbReference type="PANTHER" id="PTHR44170:SF56">
    <property type="entry name" value="FIBRONECTIN TYPE-III DOMAIN-CONTAINING PROTEIN"/>
    <property type="match status" value="1"/>
</dbReference>
<dbReference type="Proteomes" id="UP000291343">
    <property type="component" value="Unassembled WGS sequence"/>
</dbReference>
<feature type="compositionally biased region" description="Gly residues" evidence="11">
    <location>
        <begin position="1332"/>
        <end position="1341"/>
    </location>
</feature>
<dbReference type="FunFam" id="2.60.40.10:FF:000333">
    <property type="entry name" value="Down syndrome cell adhesion molecule"/>
    <property type="match status" value="1"/>
</dbReference>
<feature type="domain" description="Ig-like" evidence="13">
    <location>
        <begin position="802"/>
        <end position="893"/>
    </location>
</feature>
<proteinExistence type="predicted"/>
<keyword evidence="5" id="KW-0130">Cell adhesion</keyword>
<feature type="region of interest" description="Disordered" evidence="11">
    <location>
        <begin position="1327"/>
        <end position="1448"/>
    </location>
</feature>
<feature type="compositionally biased region" description="Low complexity" evidence="11">
    <location>
        <begin position="1342"/>
        <end position="1358"/>
    </location>
</feature>
<dbReference type="CDD" id="cd00096">
    <property type="entry name" value="Ig"/>
    <property type="match status" value="1"/>
</dbReference>
<dbReference type="GO" id="GO:0016020">
    <property type="term" value="C:membrane"/>
    <property type="evidence" value="ECO:0007669"/>
    <property type="project" value="UniProtKB-SubCell"/>
</dbReference>
<evidence type="ECO:0000259" key="13">
    <source>
        <dbReference type="PROSITE" id="PS50835"/>
    </source>
</evidence>
<feature type="domain" description="Ig-like" evidence="13">
    <location>
        <begin position="233"/>
        <end position="321"/>
    </location>
</feature>
<dbReference type="SUPFAM" id="SSF49265">
    <property type="entry name" value="Fibronectin type III"/>
    <property type="match status" value="2"/>
</dbReference>
<evidence type="ECO:0000256" key="11">
    <source>
        <dbReference type="SAM" id="MobiDB-lite"/>
    </source>
</evidence>
<keyword evidence="8" id="KW-1015">Disulfide bond</keyword>
<feature type="region of interest" description="Disordered" evidence="11">
    <location>
        <begin position="1223"/>
        <end position="1255"/>
    </location>
</feature>
<sequence>MKICEHIIDNPFYSVSLCLRGSAVRGPVFVEEPPPWLDMSNSTGVILSCKAHGTPAPVIHWLDQADKEVTHLPRIREILHNGSLYLPPFSGENFRPDVHSTSYRCLATNSVGTIVSRECKLRPDLQESYPLQVEETMTLRGNIAILRCGVSASHTHKYALSWLKEDSIHGRTTLHPGGRFSITAAGALHIRSVSIEDSYARYYCQVTNRLTNLRRVSRPGKIVVTDSDGNIPPRIEYSLTSVHSRVGATTELECAAQGSPPPSYRWYRIIDESLLEEIRPGSILVRPLDSILQFTRVRVDDSGRYVCVAANILGEDRRELSLAVKSPLTVHIHPQYQVVDGGSTTTINCTIDGGDGGRTVIAWLKDGRSLADSGQFQVQNDGGVLVLNSVTKYDKGMYQCLARNGDETAQASAELVLEAIPPELHSTFIEQTIQPGISVSLHCVASGTPVPRVNWFLNGGPLLTRGGYVFGSYLDSTGDLISQLNITVTRVQHGGLYTCTAKNTLGSVSHSAALNVYGPPTSRAPLNLTVVSGKDVHLLCPVAGFPVSSTTWQFGQDALPASYRQRVFLNGTLLIGAVDVDTDKGEYRCTVRNQQGQAASGKVHLNIMEPPEIQPFHFPEKLQEGKRTQLSCTIVSGDFPIDIAWYKDSRPLTPDSDLQEQNHNFVSVLLFRKLAARHAGHYTCVARNAAAQTNYTAKLVIRVAPSWITEPQDISVLFQHPAAIHCQATGFPKPKITWMKLRSEDSNDFVQVEEILGMRVSANGTLLIRSTEPSHEGSYSCQAANGVGSVLKKNIFVNINVPAYFKQRVVNQSGVAGDDIVVSCDAEGDRPLRLSWSSTPPLQLPQPHNRQTANGQASDLHLRSLTRQDAGAYYCVASNQFGQDNMVIHLAVREPPEAPSRVEVVEVGSRWLSMRWASPNPGVSPVTQYIVQFQEDSSLQWNNVTVSGNIHSTKLNALSPATVYTVRLVAVNEVGAGLPSHTTHAVTLQEVPSKAPEDVIAEANAPESLLIKWRPIPLLSSKEEILGFQVSYREMTKGAAETRTVRGSHKHELQLSGLRSYARYEVTVRAINQVGPGPSSAPLVATTLEGGYVLSYRKQNEEWEHLPLEQDRRSYNLDKLQCGSIYEIELQAINSVGNSKPSAPVRATTKGEEVIPLELIPEEPTHSLVNLNVMVPVVSGVFCTIALTLCACVLSRKRQYTGYKAAETSNSKSIAELENQRNFDQQGHHSPHSLSPPSHKTDLSHNQSRITNDNSGDYEISPYATFSLPNQAAAHSLQFQTFSQHDCYEGRPMKDYHYARGRSKSSSSKIVQDALSLEISCISTQQTLPVGRKGGGGGCGGSSSRNSSTVFMSDSDSSGTAAEKLHSHAHPHSHHHAHAHQQLPSQQSIGLRNTGASSMYDQDSSTESAEASPEMNRKHRSRRLVSPRCRESVPLHPPQGFSDSRELSETECDQNQNCGSGLRILRHEQLEQQLSNLVKKYRQERDREKQDYTIHV</sequence>
<keyword evidence="2 12" id="KW-0812">Transmembrane</keyword>
<dbReference type="Gene3D" id="2.60.40.10">
    <property type="entry name" value="Immunoglobulins"/>
    <property type="match status" value="12"/>
</dbReference>
<evidence type="ECO:0000256" key="7">
    <source>
        <dbReference type="ARBA" id="ARBA00023136"/>
    </source>
</evidence>
<feature type="transmembrane region" description="Helical" evidence="12">
    <location>
        <begin position="1173"/>
        <end position="1194"/>
    </location>
</feature>
<keyword evidence="10" id="KW-0175">Coiled coil</keyword>
<dbReference type="PROSITE" id="PS50835">
    <property type="entry name" value="IG_LIKE"/>
    <property type="match status" value="9"/>
</dbReference>
<keyword evidence="7 12" id="KW-0472">Membrane</keyword>
<feature type="domain" description="Ig-like" evidence="13">
    <location>
        <begin position="27"/>
        <end position="116"/>
    </location>
</feature>
<dbReference type="GO" id="GO:0048812">
    <property type="term" value="P:neuron projection morphogenesis"/>
    <property type="evidence" value="ECO:0007669"/>
    <property type="project" value="UniProtKB-ARBA"/>
</dbReference>
<dbReference type="Pfam" id="PF13927">
    <property type="entry name" value="Ig_3"/>
    <property type="match status" value="5"/>
</dbReference>
<dbReference type="SMART" id="SM00409">
    <property type="entry name" value="IG"/>
    <property type="match status" value="9"/>
</dbReference>
<evidence type="ECO:0000256" key="5">
    <source>
        <dbReference type="ARBA" id="ARBA00022889"/>
    </source>
</evidence>
<name>A0A482WHI1_LAOST</name>
<dbReference type="SMR" id="A0A482WHI1"/>
<dbReference type="InterPro" id="IPR003961">
    <property type="entry name" value="FN3_dom"/>
</dbReference>